<accession>A0A811V8X2</accession>
<comment type="caution">
    <text evidence="1">The sequence shown here is derived from an EMBL/GenBank/DDBJ whole genome shotgun (WGS) entry which is preliminary data.</text>
</comment>
<reference evidence="1" key="1">
    <citation type="submission" date="2020-11" db="EMBL/GenBank/DDBJ databases">
        <authorList>
            <person name="Whitehead M."/>
        </authorList>
    </citation>
    <scope>NUCLEOTIDE SEQUENCE</scope>
    <source>
        <strain evidence="1">EGII</strain>
    </source>
</reference>
<keyword evidence="2" id="KW-1185">Reference proteome</keyword>
<gene>
    <name evidence="1" type="ORF">CCAP1982_LOCUS20429</name>
</gene>
<sequence>MHTKVYLKLCCEKSVNEFLWVHRRKALYSPNELLKHQASEMSWCSKREPVIKRPQYVSDNLKGLRERGHTKRLQCKEKKY</sequence>
<organism evidence="1 2">
    <name type="scientific">Ceratitis capitata</name>
    <name type="common">Mediterranean fruit fly</name>
    <name type="synonym">Tephritis capitata</name>
    <dbReference type="NCBI Taxonomy" id="7213"/>
    <lineage>
        <taxon>Eukaryota</taxon>
        <taxon>Metazoa</taxon>
        <taxon>Ecdysozoa</taxon>
        <taxon>Arthropoda</taxon>
        <taxon>Hexapoda</taxon>
        <taxon>Insecta</taxon>
        <taxon>Pterygota</taxon>
        <taxon>Neoptera</taxon>
        <taxon>Endopterygota</taxon>
        <taxon>Diptera</taxon>
        <taxon>Brachycera</taxon>
        <taxon>Muscomorpha</taxon>
        <taxon>Tephritoidea</taxon>
        <taxon>Tephritidae</taxon>
        <taxon>Ceratitis</taxon>
        <taxon>Ceratitis</taxon>
    </lineage>
</organism>
<proteinExistence type="predicted"/>
<evidence type="ECO:0000313" key="2">
    <source>
        <dbReference type="Proteomes" id="UP000606786"/>
    </source>
</evidence>
<evidence type="ECO:0000313" key="1">
    <source>
        <dbReference type="EMBL" id="CAD7012335.1"/>
    </source>
</evidence>
<protein>
    <submittedName>
        <fullName evidence="1">(Mediterranean fruit fly) hypothetical protein</fullName>
    </submittedName>
</protein>
<dbReference type="Proteomes" id="UP000606786">
    <property type="component" value="Unassembled WGS sequence"/>
</dbReference>
<dbReference type="AlphaFoldDB" id="A0A811V8X2"/>
<name>A0A811V8X2_CERCA</name>
<dbReference type="EMBL" id="CAJHJT010000056">
    <property type="protein sequence ID" value="CAD7012335.1"/>
    <property type="molecule type" value="Genomic_DNA"/>
</dbReference>